<reference evidence="11 12" key="1">
    <citation type="submission" date="2015-04" db="EMBL/GenBank/DDBJ databases">
        <title>Complete Sequence for the Genome of the Thioalkalivibrio versutus D301.</title>
        <authorList>
            <person name="Mu T."/>
            <person name="Zhou J."/>
            <person name="Xu X."/>
        </authorList>
    </citation>
    <scope>NUCLEOTIDE SEQUENCE [LARGE SCALE GENOMIC DNA]</scope>
    <source>
        <strain evidence="11 12">D301</strain>
    </source>
</reference>
<dbReference type="PANTHER" id="PTHR32438">
    <property type="entry name" value="4-ALPHA-GLUCANOTRANSFERASE DPE1, CHLOROPLASTIC/AMYLOPLASTIC"/>
    <property type="match status" value="1"/>
</dbReference>
<evidence type="ECO:0000256" key="5">
    <source>
        <dbReference type="ARBA" id="ARBA00022676"/>
    </source>
</evidence>
<dbReference type="KEGG" id="tvr:TVD_05380"/>
<dbReference type="AlphaFoldDB" id="A0A0G3G0V5"/>
<evidence type="ECO:0000313" key="11">
    <source>
        <dbReference type="EMBL" id="AKJ94830.1"/>
    </source>
</evidence>
<dbReference type="RefSeq" id="WP_018937769.1">
    <property type="nucleotide sequence ID" value="NZ_CP011367.1"/>
</dbReference>
<evidence type="ECO:0000313" key="12">
    <source>
        <dbReference type="Proteomes" id="UP000064201"/>
    </source>
</evidence>
<dbReference type="Gene3D" id="3.20.20.80">
    <property type="entry name" value="Glycosidases"/>
    <property type="match status" value="1"/>
</dbReference>
<evidence type="ECO:0000256" key="8">
    <source>
        <dbReference type="ARBA" id="ARBA00031423"/>
    </source>
</evidence>
<proteinExistence type="inferred from homology"/>
<dbReference type="PANTHER" id="PTHR32438:SF5">
    <property type="entry name" value="4-ALPHA-GLUCANOTRANSFERASE DPE1, CHLOROPLASTIC_AMYLOPLASTIC"/>
    <property type="match status" value="1"/>
</dbReference>
<keyword evidence="5 10" id="KW-0328">Glycosyltransferase</keyword>
<dbReference type="GO" id="GO:0004134">
    <property type="term" value="F:4-alpha-glucanotransferase activity"/>
    <property type="evidence" value="ECO:0007669"/>
    <property type="project" value="UniProtKB-EC"/>
</dbReference>
<dbReference type="PATRIC" id="fig|106634.4.peg.1100"/>
<evidence type="ECO:0000256" key="1">
    <source>
        <dbReference type="ARBA" id="ARBA00000439"/>
    </source>
</evidence>
<sequence length="491" mass="55032">MEAGEEHCNPLMQRRRAGILLHPVSLPGPGPVGTLGQEAFRFLDWARDAGFSLWQILPLHPPQEDGSPYASISAFAGDVRLIDPQRLAERAGLDADDEPVGTLLEQARERLEQAGEGWAQAYQAFLDAQGPVWLDDFARFVVICGREDGRPWWEWPAPLRDRDPAALAAVEAEAGQALEAVRFAQFVLFDQWQDVREHARKQDILILGDMPIFVAHDSAEVWAHRDLFDLDATGHPQTVAGVPPDYFSETGQRWGNPHYRWDRLAERGYDWWVERMRWTLETVDAVRIDHFRGFEASWAVPASEPDATQGHWVPGPGADFFEQLQARLGALPLLAEDLGVITPEVTELRLRFDLPGMRILQFAFEGGEDNPYLPANHDELSAVYTGTHDNDTTLGWFRSLEPAMQEHVIGTLDEGPAEEMPWPLIRAACRSPAQLAILPMQDALHLGSEARMNTPGTVGNGNWSWRFGWNQLPDGQTEALRALAQETGRLD</sequence>
<dbReference type="EC" id="2.4.1.25" evidence="3 10"/>
<comment type="catalytic activity">
    <reaction evidence="1 10">
        <text>Transfers a segment of a (1-&gt;4)-alpha-D-glucan to a new position in an acceptor, which may be glucose or a (1-&gt;4)-alpha-D-glucan.</text>
        <dbReference type="EC" id="2.4.1.25"/>
    </reaction>
</comment>
<dbReference type="OrthoDB" id="9763489at2"/>
<name>A0A0G3G0V5_9GAMM</name>
<dbReference type="InterPro" id="IPR017853">
    <property type="entry name" value="GH"/>
</dbReference>
<dbReference type="STRING" id="106634.TVD_05380"/>
<accession>A0A0G3G0V5</accession>
<evidence type="ECO:0000256" key="10">
    <source>
        <dbReference type="RuleBase" id="RU361207"/>
    </source>
</evidence>
<dbReference type="EMBL" id="CP011367">
    <property type="protein sequence ID" value="AKJ94830.1"/>
    <property type="molecule type" value="Genomic_DNA"/>
</dbReference>
<dbReference type="NCBIfam" id="TIGR00217">
    <property type="entry name" value="malQ"/>
    <property type="match status" value="1"/>
</dbReference>
<organism evidence="11 12">
    <name type="scientific">Thioalkalivibrio versutus</name>
    <dbReference type="NCBI Taxonomy" id="106634"/>
    <lineage>
        <taxon>Bacteria</taxon>
        <taxon>Pseudomonadati</taxon>
        <taxon>Pseudomonadota</taxon>
        <taxon>Gammaproteobacteria</taxon>
        <taxon>Chromatiales</taxon>
        <taxon>Ectothiorhodospiraceae</taxon>
        <taxon>Thioalkalivibrio</taxon>
    </lineage>
</organism>
<dbReference type="NCBIfam" id="NF011080">
    <property type="entry name" value="PRK14508.1-3"/>
    <property type="match status" value="1"/>
</dbReference>
<dbReference type="Pfam" id="PF02446">
    <property type="entry name" value="Glyco_hydro_77"/>
    <property type="match status" value="1"/>
</dbReference>
<evidence type="ECO:0000256" key="9">
    <source>
        <dbReference type="ARBA" id="ARBA00031501"/>
    </source>
</evidence>
<evidence type="ECO:0000256" key="4">
    <source>
        <dbReference type="ARBA" id="ARBA00020295"/>
    </source>
</evidence>
<comment type="similarity">
    <text evidence="2 10">Belongs to the disproportionating enzyme family.</text>
</comment>
<evidence type="ECO:0000256" key="7">
    <source>
        <dbReference type="ARBA" id="ARBA00023277"/>
    </source>
</evidence>
<evidence type="ECO:0000256" key="2">
    <source>
        <dbReference type="ARBA" id="ARBA00005684"/>
    </source>
</evidence>
<gene>
    <name evidence="11" type="ORF">TVD_05380</name>
</gene>
<keyword evidence="7 10" id="KW-0119">Carbohydrate metabolism</keyword>
<dbReference type="SUPFAM" id="SSF51445">
    <property type="entry name" value="(Trans)glycosidases"/>
    <property type="match status" value="1"/>
</dbReference>
<dbReference type="InterPro" id="IPR003385">
    <property type="entry name" value="Glyco_hydro_77"/>
</dbReference>
<evidence type="ECO:0000256" key="6">
    <source>
        <dbReference type="ARBA" id="ARBA00022679"/>
    </source>
</evidence>
<keyword evidence="6 10" id="KW-0808">Transferase</keyword>
<evidence type="ECO:0000256" key="3">
    <source>
        <dbReference type="ARBA" id="ARBA00012560"/>
    </source>
</evidence>
<protein>
    <recommendedName>
        <fullName evidence="4 10">4-alpha-glucanotransferase</fullName>
        <ecNumber evidence="3 10">2.4.1.25</ecNumber>
    </recommendedName>
    <alternativeName>
        <fullName evidence="8 10">Amylomaltase</fullName>
    </alternativeName>
    <alternativeName>
        <fullName evidence="9 10">Disproportionating enzyme</fullName>
    </alternativeName>
</protein>
<dbReference type="GO" id="GO:0005975">
    <property type="term" value="P:carbohydrate metabolic process"/>
    <property type="evidence" value="ECO:0007669"/>
    <property type="project" value="InterPro"/>
</dbReference>
<dbReference type="Proteomes" id="UP000064201">
    <property type="component" value="Chromosome"/>
</dbReference>
<keyword evidence="12" id="KW-1185">Reference proteome</keyword>